<protein>
    <recommendedName>
        <fullName evidence="2">Capsid protein</fullName>
    </recommendedName>
</protein>
<dbReference type="InterPro" id="IPR049718">
    <property type="entry name" value="AKO59007-like"/>
</dbReference>
<evidence type="ECO:0008006" key="2">
    <source>
        <dbReference type="Google" id="ProtNLM"/>
    </source>
</evidence>
<sequence>MASTPIATVLNSTLTRSRKKLIMASIKSNALMAWAFANNRVEFEDGGHEITNPLTLGRNPNITSYEYYDEQPIAQTNEFDTVTYNWSRVAGSVVISDQEEDENRGQAQIFKLMKAKMDVLEESIKEKFSTYLYASGSGTDPQGLSLLIPDDPTTGTVGDINRANETQWRTSAYDFNGNLDSTNIEEAFDDILMDMTLKGDKPDVILCGRNLYRHYRTAVRDKVVINLSESNAGKKMMDLGFAGVKHQGLPMLYDEDCPVNKAYFINSKYLRLHILRHVNMKVKELVAPWTIDAVGRRIVWQGQWCLWKAYRTHAVLINS</sequence>
<name>A0A382NLK1_9ZZZZ</name>
<gene>
    <name evidence="1" type="ORF">METZ01_LOCUS314041</name>
</gene>
<accession>A0A382NLK1</accession>
<evidence type="ECO:0000313" key="1">
    <source>
        <dbReference type="EMBL" id="SVC61187.1"/>
    </source>
</evidence>
<organism evidence="1">
    <name type="scientific">marine metagenome</name>
    <dbReference type="NCBI Taxonomy" id="408172"/>
    <lineage>
        <taxon>unclassified sequences</taxon>
        <taxon>metagenomes</taxon>
        <taxon>ecological metagenomes</taxon>
    </lineage>
</organism>
<reference evidence="1" key="1">
    <citation type="submission" date="2018-05" db="EMBL/GenBank/DDBJ databases">
        <authorList>
            <person name="Lanie J.A."/>
            <person name="Ng W.-L."/>
            <person name="Kazmierczak K.M."/>
            <person name="Andrzejewski T.M."/>
            <person name="Davidsen T.M."/>
            <person name="Wayne K.J."/>
            <person name="Tettelin H."/>
            <person name="Glass J.I."/>
            <person name="Rusch D."/>
            <person name="Podicherti R."/>
            <person name="Tsui H.-C.T."/>
            <person name="Winkler M.E."/>
        </authorList>
    </citation>
    <scope>NUCLEOTIDE SEQUENCE</scope>
</reference>
<dbReference type="AlphaFoldDB" id="A0A382NLK1"/>
<proteinExistence type="predicted"/>
<dbReference type="NCBIfam" id="NF033394">
    <property type="entry name" value="capsid_maj_Podo"/>
    <property type="match status" value="1"/>
</dbReference>
<dbReference type="EMBL" id="UINC01100829">
    <property type="protein sequence ID" value="SVC61187.1"/>
    <property type="molecule type" value="Genomic_DNA"/>
</dbReference>